<dbReference type="EMBL" id="QOCW01000001">
    <property type="protein sequence ID" value="RBW71605.1"/>
    <property type="molecule type" value="Genomic_DNA"/>
</dbReference>
<accession>A0A366Y2J7</accession>
<dbReference type="SMART" id="SM01317">
    <property type="entry name" value="SPOB_ab"/>
    <property type="match status" value="1"/>
</dbReference>
<dbReference type="GO" id="GO:0000155">
    <property type="term" value="F:phosphorelay sensor kinase activity"/>
    <property type="evidence" value="ECO:0007669"/>
    <property type="project" value="InterPro"/>
</dbReference>
<dbReference type="InterPro" id="IPR016120">
    <property type="entry name" value="Sig_transdc_His_kin_SpoOB"/>
</dbReference>
<keyword evidence="2" id="KW-0808">Transferase</keyword>
<feature type="domain" description="Sporulation initiation phosphotransferase B C-terminal" evidence="4">
    <location>
        <begin position="70"/>
        <end position="185"/>
    </location>
</feature>
<evidence type="ECO:0000256" key="1">
    <source>
        <dbReference type="ARBA" id="ARBA00022553"/>
    </source>
</evidence>
<reference evidence="5 6" key="1">
    <citation type="submission" date="2018-07" db="EMBL/GenBank/DDBJ databases">
        <title>Lottiidibacillus patelloidae gen. nov., sp. nov., isolated from the intestinal tract of a marine limpet and the reclassification of B. taeanensis BH030017T, B. algicola KMM 3737T and B. hwajinpoensis SW-72T as genus Lottiidibacillus.</title>
        <authorList>
            <person name="Liu R."/>
            <person name="Huang Z."/>
        </authorList>
    </citation>
    <scope>NUCLEOTIDE SEQUENCE [LARGE SCALE GENOMIC DNA]</scope>
    <source>
        <strain evidence="5 6">BH030017</strain>
    </source>
</reference>
<dbReference type="Gene3D" id="3.30.565.30">
    <property type="entry name" value="Sporulation initiation phosphotransferase B (SpoOB), C-terminal domain"/>
    <property type="match status" value="1"/>
</dbReference>
<evidence type="ECO:0000259" key="4">
    <source>
        <dbReference type="SMART" id="SM01317"/>
    </source>
</evidence>
<keyword evidence="3" id="KW-0418">Kinase</keyword>
<dbReference type="SUPFAM" id="SSF55890">
    <property type="entry name" value="Sporulation response regulatory protein Spo0B"/>
    <property type="match status" value="1"/>
</dbReference>
<organism evidence="5 6">
    <name type="scientific">Bacillus taeanensis</name>
    <dbReference type="NCBI Taxonomy" id="273032"/>
    <lineage>
        <taxon>Bacteria</taxon>
        <taxon>Bacillati</taxon>
        <taxon>Bacillota</taxon>
        <taxon>Bacilli</taxon>
        <taxon>Bacillales</taxon>
        <taxon>Bacillaceae</taxon>
        <taxon>Bacillus</taxon>
    </lineage>
</organism>
<dbReference type="InterPro" id="IPR037100">
    <property type="entry name" value="Spo0B_C_sf"/>
</dbReference>
<protein>
    <submittedName>
        <fullName evidence="5">Sporulation protein</fullName>
    </submittedName>
</protein>
<gene>
    <name evidence="5" type="ORF">DS031_02330</name>
</gene>
<evidence type="ECO:0000256" key="3">
    <source>
        <dbReference type="ARBA" id="ARBA00022777"/>
    </source>
</evidence>
<dbReference type="Pfam" id="PF14682">
    <property type="entry name" value="SPOB_ab"/>
    <property type="match status" value="1"/>
</dbReference>
<dbReference type="InterPro" id="IPR016122">
    <property type="entry name" value="SpoOB_C"/>
</dbReference>
<dbReference type="InterPro" id="IPR039506">
    <property type="entry name" value="SPOB_a"/>
</dbReference>
<dbReference type="Proteomes" id="UP000253314">
    <property type="component" value="Unassembled WGS sequence"/>
</dbReference>
<sequence>MKEIVKTRSANMSEKWDTIDLLRHARHDWLNRLQLIKGNIALDHIDRANMIIDEIVIQARQEAKLSNLGMPTLVEKLLTFNWHNHHYRLEFEVIGDELNLSSFEEGLTLGIKSLFSALDSSVDELFENHLLFTFQLLDEEIRLIIDFNGKITNIESIKSWVKEVENQTRTFSVISSHVQEDEFVVTLQLNDSVA</sequence>
<dbReference type="OrthoDB" id="2375606at2"/>
<dbReference type="Gene3D" id="1.10.287.130">
    <property type="match status" value="1"/>
</dbReference>
<evidence type="ECO:0000313" key="6">
    <source>
        <dbReference type="Proteomes" id="UP000253314"/>
    </source>
</evidence>
<comment type="caution">
    <text evidence="5">The sequence shown here is derived from an EMBL/GenBank/DDBJ whole genome shotgun (WGS) entry which is preliminary data.</text>
</comment>
<dbReference type="AlphaFoldDB" id="A0A366Y2J7"/>
<keyword evidence="1" id="KW-0597">Phosphoprotein</keyword>
<dbReference type="Pfam" id="PF14689">
    <property type="entry name" value="SPOB_a"/>
    <property type="match status" value="1"/>
</dbReference>
<name>A0A366Y2J7_9BACI</name>
<evidence type="ECO:0000256" key="2">
    <source>
        <dbReference type="ARBA" id="ARBA00022679"/>
    </source>
</evidence>
<proteinExistence type="predicted"/>
<keyword evidence="6" id="KW-1185">Reference proteome</keyword>
<evidence type="ECO:0000313" key="5">
    <source>
        <dbReference type="EMBL" id="RBW71605.1"/>
    </source>
</evidence>